<dbReference type="GO" id="GO:0043235">
    <property type="term" value="C:receptor complex"/>
    <property type="evidence" value="ECO:0007669"/>
    <property type="project" value="TreeGrafter"/>
</dbReference>
<keyword evidence="2" id="KW-1003">Cell membrane</keyword>
<evidence type="ECO:0000256" key="3">
    <source>
        <dbReference type="ARBA" id="ARBA00022729"/>
    </source>
</evidence>
<name>A0A6J1W3Z8_9SAUR</name>
<accession>A0A6J1W3Z8</accession>
<dbReference type="PANTHER" id="PTHR10269:SF4">
    <property type="entry name" value="GDNF FAMILY RECEPTOR ALPHA-2"/>
    <property type="match status" value="1"/>
</dbReference>
<keyword evidence="3" id="KW-0732">Signal</keyword>
<keyword evidence="5" id="KW-0325">Glycoprotein</keyword>
<dbReference type="KEGG" id="nss:113428819"/>
<evidence type="ECO:0000313" key="8">
    <source>
        <dbReference type="Proteomes" id="UP000504612"/>
    </source>
</evidence>
<dbReference type="InterPro" id="IPR016017">
    <property type="entry name" value="GDNF/GAS1"/>
</dbReference>
<evidence type="ECO:0000256" key="1">
    <source>
        <dbReference type="ARBA" id="ARBA00004236"/>
    </source>
</evidence>
<dbReference type="GO" id="GO:0038023">
    <property type="term" value="F:signaling receptor activity"/>
    <property type="evidence" value="ECO:0007669"/>
    <property type="project" value="InterPro"/>
</dbReference>
<evidence type="ECO:0000256" key="2">
    <source>
        <dbReference type="ARBA" id="ARBA00022475"/>
    </source>
</evidence>
<feature type="domain" description="GDNF/GAS1" evidence="7">
    <location>
        <begin position="131"/>
        <end position="208"/>
    </location>
</feature>
<evidence type="ECO:0000256" key="4">
    <source>
        <dbReference type="ARBA" id="ARBA00023136"/>
    </source>
</evidence>
<dbReference type="GO" id="GO:0009897">
    <property type="term" value="C:external side of plasma membrane"/>
    <property type="evidence" value="ECO:0007669"/>
    <property type="project" value="TreeGrafter"/>
</dbReference>
<protein>
    <submittedName>
        <fullName evidence="9">GDNF family receptor alpha-2-like</fullName>
    </submittedName>
</protein>
<evidence type="ECO:0000256" key="5">
    <source>
        <dbReference type="ARBA" id="ARBA00023180"/>
    </source>
</evidence>
<feature type="non-terminal residue" evidence="9">
    <location>
        <position position="238"/>
    </location>
</feature>
<dbReference type="PANTHER" id="PTHR10269">
    <property type="entry name" value="GDNF RECEPTOR ALPHA"/>
    <property type="match status" value="1"/>
</dbReference>
<evidence type="ECO:0000259" key="7">
    <source>
        <dbReference type="SMART" id="SM00907"/>
    </source>
</evidence>
<evidence type="ECO:0000313" key="9">
    <source>
        <dbReference type="RefSeq" id="XP_026547134.1"/>
    </source>
</evidence>
<keyword evidence="4" id="KW-0472">Membrane</keyword>
<dbReference type="GO" id="GO:0007399">
    <property type="term" value="P:nervous system development"/>
    <property type="evidence" value="ECO:0007669"/>
    <property type="project" value="TreeGrafter"/>
</dbReference>
<reference evidence="9" key="1">
    <citation type="submission" date="2025-08" db="UniProtKB">
        <authorList>
            <consortium name="RefSeq"/>
        </authorList>
    </citation>
    <scope>IDENTIFICATION</scope>
</reference>
<dbReference type="SMART" id="SM00907">
    <property type="entry name" value="GDNF"/>
    <property type="match status" value="1"/>
</dbReference>
<dbReference type="Pfam" id="PF02351">
    <property type="entry name" value="GDNF"/>
    <property type="match status" value="1"/>
</dbReference>
<dbReference type="AlphaFoldDB" id="A0A6J1W3Z8"/>
<keyword evidence="8" id="KW-1185">Reference proteome</keyword>
<organism evidence="8 9">
    <name type="scientific">Notechis scutatus</name>
    <name type="common">mainland tiger snake</name>
    <dbReference type="NCBI Taxonomy" id="8663"/>
    <lineage>
        <taxon>Eukaryota</taxon>
        <taxon>Metazoa</taxon>
        <taxon>Chordata</taxon>
        <taxon>Craniata</taxon>
        <taxon>Vertebrata</taxon>
        <taxon>Euteleostomi</taxon>
        <taxon>Lepidosauria</taxon>
        <taxon>Squamata</taxon>
        <taxon>Bifurcata</taxon>
        <taxon>Unidentata</taxon>
        <taxon>Episquamata</taxon>
        <taxon>Toxicofera</taxon>
        <taxon>Serpentes</taxon>
        <taxon>Colubroidea</taxon>
        <taxon>Elapidae</taxon>
        <taxon>Hydrophiinae</taxon>
        <taxon>Notechis</taxon>
    </lineage>
</organism>
<gene>
    <name evidence="9" type="primary">LOC113428819</name>
</gene>
<dbReference type="Proteomes" id="UP000504612">
    <property type="component" value="Unplaced"/>
</dbReference>
<dbReference type="InterPro" id="IPR003438">
    <property type="entry name" value="GDNF_rcpt"/>
</dbReference>
<feature type="region of interest" description="Disordered" evidence="6">
    <location>
        <begin position="61"/>
        <end position="88"/>
    </location>
</feature>
<feature type="compositionally biased region" description="Basic and acidic residues" evidence="6">
    <location>
        <begin position="73"/>
        <end position="88"/>
    </location>
</feature>
<evidence type="ECO:0000256" key="6">
    <source>
        <dbReference type="SAM" id="MobiDB-lite"/>
    </source>
</evidence>
<proteinExistence type="predicted"/>
<dbReference type="RefSeq" id="XP_026547134.1">
    <property type="nucleotide sequence ID" value="XM_026691349.1"/>
</dbReference>
<sequence>MKLILRIFGLSLKVLDLLDDQEPPKQLRRVPPCPPLFGTAVGRLFAGAAWPSIRRSRDAARAAQEGAASARQRLRETEAPPTLRRETARPAMARAGLLGLLLALGRVLQAWAGLSLPATPDGHGWQSPMDCARANVLCASEPGCSSSFRTLRQCLAGRDHNTLLGNKECRLALEVLQGSALHGCRCRRRMKRELPCLQIYWSLHLGSAGGEELYEASPYEPIRSPPSSDAFRLASIVS</sequence>
<dbReference type="GeneID" id="113428819"/>
<comment type="subcellular location">
    <subcellularLocation>
        <location evidence="1">Cell membrane</location>
    </subcellularLocation>
</comment>
<feature type="compositionally biased region" description="Low complexity" evidence="6">
    <location>
        <begin position="61"/>
        <end position="71"/>
    </location>
</feature>